<name>A0A3D8Q2K3_9BACI</name>
<evidence type="ECO:0000313" key="1">
    <source>
        <dbReference type="EMBL" id="RDW21858.1"/>
    </source>
</evidence>
<accession>A0A3D8Q2K3</accession>
<gene>
    <name evidence="1" type="ORF">CWR48_02135</name>
</gene>
<sequence>MAQKWQSLNWSKQETCGKGRTLISHEVNPSPFFVVKKSVAGLIRDGGYKQETIECVVLALDLRVNANIAQRENISAGALEYRPEKKYISRNAIISPGEKIYQQERWNIAQRENISAGALEYRPERKYISRSAIISPNAKPYQHHTINTITA</sequence>
<proteinExistence type="predicted"/>
<dbReference type="RefSeq" id="WP_115771399.1">
    <property type="nucleotide sequence ID" value="NZ_PIOC01000002.1"/>
</dbReference>
<protein>
    <submittedName>
        <fullName evidence="1">Uncharacterized protein</fullName>
    </submittedName>
</protein>
<dbReference type="Proteomes" id="UP000257143">
    <property type="component" value="Unassembled WGS sequence"/>
</dbReference>
<comment type="caution">
    <text evidence="1">The sequence shown here is derived from an EMBL/GenBank/DDBJ whole genome shotgun (WGS) entry which is preliminary data.</text>
</comment>
<reference evidence="2" key="1">
    <citation type="submission" date="2017-11" db="EMBL/GenBank/DDBJ databases">
        <authorList>
            <person name="Zhu W."/>
        </authorList>
    </citation>
    <scope>NUCLEOTIDE SEQUENCE [LARGE SCALE GENOMIC DNA]</scope>
    <source>
        <strain evidence="2">CAU 1183</strain>
    </source>
</reference>
<dbReference type="EMBL" id="PIOC01000002">
    <property type="protein sequence ID" value="RDW21858.1"/>
    <property type="molecule type" value="Genomic_DNA"/>
</dbReference>
<evidence type="ECO:0000313" key="2">
    <source>
        <dbReference type="Proteomes" id="UP000257143"/>
    </source>
</evidence>
<dbReference type="OrthoDB" id="9989617at2"/>
<keyword evidence="2" id="KW-1185">Reference proteome</keyword>
<dbReference type="AlphaFoldDB" id="A0A3D8Q2K3"/>
<organism evidence="1 2">
    <name type="scientific">Oceanobacillus arenosus</name>
    <dbReference type="NCBI Taxonomy" id="1229153"/>
    <lineage>
        <taxon>Bacteria</taxon>
        <taxon>Bacillati</taxon>
        <taxon>Bacillota</taxon>
        <taxon>Bacilli</taxon>
        <taxon>Bacillales</taxon>
        <taxon>Bacillaceae</taxon>
        <taxon>Oceanobacillus</taxon>
    </lineage>
</organism>